<dbReference type="RefSeq" id="WP_225250942.1">
    <property type="nucleotide sequence ID" value="NZ_JAIWIU010000092.1"/>
</dbReference>
<dbReference type="Pfam" id="PF11760">
    <property type="entry name" value="CbiG_N"/>
    <property type="match status" value="1"/>
</dbReference>
<dbReference type="InterPro" id="IPR036518">
    <property type="entry name" value="CobE/GbiG_C_sf"/>
</dbReference>
<gene>
    <name evidence="4" type="ORF">LDJ79_13525</name>
</gene>
<dbReference type="InterPro" id="IPR002750">
    <property type="entry name" value="CobE/GbiG_C"/>
</dbReference>
<dbReference type="InterPro" id="IPR021745">
    <property type="entry name" value="CbiG_mid"/>
</dbReference>
<keyword evidence="4" id="KW-0378">Hydrolase</keyword>
<name>A0ABS7YN76_9VIBR</name>
<dbReference type="EMBL" id="JAIWIU010000092">
    <property type="protein sequence ID" value="MCA2017141.1"/>
    <property type="molecule type" value="Genomic_DNA"/>
</dbReference>
<dbReference type="Pfam" id="PF01890">
    <property type="entry name" value="CbiG_C"/>
    <property type="match status" value="1"/>
</dbReference>
<dbReference type="GO" id="GO:0016787">
    <property type="term" value="F:hydrolase activity"/>
    <property type="evidence" value="ECO:0007669"/>
    <property type="project" value="UniProtKB-KW"/>
</dbReference>
<accession>A0ABS7YN76</accession>
<evidence type="ECO:0000313" key="4">
    <source>
        <dbReference type="EMBL" id="MCA2017141.1"/>
    </source>
</evidence>
<feature type="domain" description="Cobalamin biosynthesis central region" evidence="3">
    <location>
        <begin position="140"/>
        <end position="217"/>
    </location>
</feature>
<dbReference type="SUPFAM" id="SSF159664">
    <property type="entry name" value="CobE/GbiG C-terminal domain-like"/>
    <property type="match status" value="1"/>
</dbReference>
<comment type="caution">
    <text evidence="4">The sequence shown here is derived from an EMBL/GenBank/DDBJ whole genome shotgun (WGS) entry which is preliminary data.</text>
</comment>
<feature type="domain" description="Cobalamin synthesis G N-terminal" evidence="2">
    <location>
        <begin position="54"/>
        <end position="134"/>
    </location>
</feature>
<dbReference type="InterPro" id="IPR052553">
    <property type="entry name" value="CbiG_hydrolase"/>
</dbReference>
<feature type="domain" description="CobE/GbiG C-terminal" evidence="1">
    <location>
        <begin position="237"/>
        <end position="351"/>
    </location>
</feature>
<dbReference type="Proteomes" id="UP001199044">
    <property type="component" value="Unassembled WGS sequence"/>
</dbReference>
<evidence type="ECO:0000259" key="2">
    <source>
        <dbReference type="Pfam" id="PF11760"/>
    </source>
</evidence>
<dbReference type="Pfam" id="PF11761">
    <property type="entry name" value="CbiG_mid"/>
    <property type="match status" value="1"/>
</dbReference>
<dbReference type="PANTHER" id="PTHR37477:SF1">
    <property type="entry name" value="COBALT-PRECORRIN-5A HYDROLASE"/>
    <property type="match status" value="1"/>
</dbReference>
<reference evidence="5" key="1">
    <citation type="submission" date="2023-07" db="EMBL/GenBank/DDBJ databases">
        <title>Molecular identification of indigenous halophilic bacteria isolated from red sea cost, biodegradation of synthetic dyes and assessment of degraded metabolite toxicity.</title>
        <authorList>
            <person name="Chaieb K."/>
            <person name="Altayb H.N."/>
        </authorList>
    </citation>
    <scope>NUCLEOTIDE SEQUENCE [LARGE SCALE GENOMIC DNA]</scope>
    <source>
        <strain evidence="5">K20</strain>
    </source>
</reference>
<dbReference type="InterPro" id="IPR038029">
    <property type="entry name" value="GbiG_N_sf"/>
</dbReference>
<dbReference type="InterPro" id="IPR021744">
    <property type="entry name" value="CbiG_N"/>
</dbReference>
<dbReference type="Gene3D" id="3.40.50.11220">
    <property type="match status" value="1"/>
</dbReference>
<keyword evidence="5" id="KW-1185">Reference proteome</keyword>
<evidence type="ECO:0000313" key="5">
    <source>
        <dbReference type="Proteomes" id="UP001199044"/>
    </source>
</evidence>
<sequence length="362" mass="39250">MSIADPARVSLLSLTPGGQELAERIQALWPVKCYCAEKYLKPGFTAFSGSFAATLAEAFARDEAIIVIGACGIVVRTLAPLVQDKLHDPAVLVMDEKGQHVISLLSGHIGGANELACQLAARVGATPVITTATDVNQICAIDVLVKQLGATMVDFREAVKVLNQALVSGEKVGIYFDPRTIAWLDLDLNRLDLRGLTQLKQLSEAGDCDHVLLVSMQQDLGEWSALPNAYHIVPQQLVVGMGCRRDLEPSLMAQIFAELLHERNWHPLALTQFASIDVKHDEPAILQLAQQYYASLSFFSAAQLNDSGWSGPESEFVRKTVGVGAVSQPSAWIISQGCLVGDTVKQQGMTFTFGVKKACYTW</sequence>
<evidence type="ECO:0000259" key="3">
    <source>
        <dbReference type="Pfam" id="PF11761"/>
    </source>
</evidence>
<dbReference type="Gene3D" id="3.30.420.180">
    <property type="entry name" value="CobE/GbiG C-terminal domain"/>
    <property type="match status" value="1"/>
</dbReference>
<protein>
    <submittedName>
        <fullName evidence="4">Cobalt-precorrin 5A hydrolase</fullName>
    </submittedName>
</protein>
<organism evidence="4 5">
    <name type="scientific">Vibrio tritonius</name>
    <dbReference type="NCBI Taxonomy" id="1435069"/>
    <lineage>
        <taxon>Bacteria</taxon>
        <taxon>Pseudomonadati</taxon>
        <taxon>Pseudomonadota</taxon>
        <taxon>Gammaproteobacteria</taxon>
        <taxon>Vibrionales</taxon>
        <taxon>Vibrionaceae</taxon>
        <taxon>Vibrio</taxon>
    </lineage>
</organism>
<dbReference type="PANTHER" id="PTHR37477">
    <property type="entry name" value="COBALT-PRECORRIN-5A HYDROLASE"/>
    <property type="match status" value="1"/>
</dbReference>
<evidence type="ECO:0000259" key="1">
    <source>
        <dbReference type="Pfam" id="PF01890"/>
    </source>
</evidence>
<dbReference type="SUPFAM" id="SSF159672">
    <property type="entry name" value="CbiG N-terminal domain-like"/>
    <property type="match status" value="1"/>
</dbReference>
<proteinExistence type="predicted"/>